<keyword evidence="1" id="KW-0472">Membrane</keyword>
<gene>
    <name evidence="2" type="ORF">LTR78_007753</name>
</gene>
<evidence type="ECO:0000313" key="2">
    <source>
        <dbReference type="EMBL" id="KAK3672446.1"/>
    </source>
</evidence>
<keyword evidence="1" id="KW-1133">Transmembrane helix</keyword>
<dbReference type="AlphaFoldDB" id="A0AAE0TRF0"/>
<evidence type="ECO:0000256" key="1">
    <source>
        <dbReference type="SAM" id="Phobius"/>
    </source>
</evidence>
<proteinExistence type="predicted"/>
<evidence type="ECO:0000313" key="3">
    <source>
        <dbReference type="Proteomes" id="UP001274830"/>
    </source>
</evidence>
<sequence length="374" mass="41569">MNQMLSYLRPYHSSLGIGPNVPSKAIRFRVGCVLLLIALLSTWFILTPARVRHSLIHTSQIPSNILGVTRSTPRESATNATLGFQRILALSGGPSWRTRGLKAAAAYTGLEIDIPERPNNSPELVDAFRQIGNGKKPALGAARAWLSHLDMLKYVIQSGLHTALILEDDVDWDLALKDQMLLVSDAVRNFTRADASEPSPYGRNWDILWLGHCGEYTVADTERFEYEDSTVLSHANYTGWAAPYITNMGEGHRLVQHGVNPICTFAYAVTRQGAQRALEWAEKGESEAFDVKLMEACRPKILNVVTVQPELMHHYTPPHDAGYWSEVNAGDGKGTDAGESAYESRMGGTENIIHSARCKALFDRTCLKPFWEQY</sequence>
<protein>
    <recommendedName>
        <fullName evidence="4">Glycosyltransferase family 25 protein</fullName>
    </recommendedName>
</protein>
<keyword evidence="3" id="KW-1185">Reference proteome</keyword>
<keyword evidence="1" id="KW-0812">Transmembrane</keyword>
<evidence type="ECO:0008006" key="4">
    <source>
        <dbReference type="Google" id="ProtNLM"/>
    </source>
</evidence>
<comment type="caution">
    <text evidence="2">The sequence shown here is derived from an EMBL/GenBank/DDBJ whole genome shotgun (WGS) entry which is preliminary data.</text>
</comment>
<dbReference type="EMBL" id="JAUTXT010000033">
    <property type="protein sequence ID" value="KAK3672446.1"/>
    <property type="molecule type" value="Genomic_DNA"/>
</dbReference>
<organism evidence="2 3">
    <name type="scientific">Recurvomyces mirabilis</name>
    <dbReference type="NCBI Taxonomy" id="574656"/>
    <lineage>
        <taxon>Eukaryota</taxon>
        <taxon>Fungi</taxon>
        <taxon>Dikarya</taxon>
        <taxon>Ascomycota</taxon>
        <taxon>Pezizomycotina</taxon>
        <taxon>Dothideomycetes</taxon>
        <taxon>Dothideomycetidae</taxon>
        <taxon>Mycosphaerellales</taxon>
        <taxon>Teratosphaeriaceae</taxon>
        <taxon>Recurvomyces</taxon>
    </lineage>
</organism>
<reference evidence="2" key="1">
    <citation type="submission" date="2023-07" db="EMBL/GenBank/DDBJ databases">
        <title>Black Yeasts Isolated from many extreme environments.</title>
        <authorList>
            <person name="Coleine C."/>
            <person name="Stajich J.E."/>
            <person name="Selbmann L."/>
        </authorList>
    </citation>
    <scope>NUCLEOTIDE SEQUENCE</scope>
    <source>
        <strain evidence="2">CCFEE 5485</strain>
    </source>
</reference>
<accession>A0AAE0TRF0</accession>
<dbReference type="Proteomes" id="UP001274830">
    <property type="component" value="Unassembled WGS sequence"/>
</dbReference>
<name>A0AAE0TRF0_9PEZI</name>
<feature type="transmembrane region" description="Helical" evidence="1">
    <location>
        <begin position="26"/>
        <end position="46"/>
    </location>
</feature>